<dbReference type="SMART" id="SM00487">
    <property type="entry name" value="DEXDc"/>
    <property type="match status" value="1"/>
</dbReference>
<dbReference type="Pfam" id="PF00176">
    <property type="entry name" value="SNF2-rel_dom"/>
    <property type="match status" value="1"/>
</dbReference>
<feature type="domain" description="Helicase ATP-binding" evidence="5">
    <location>
        <begin position="137"/>
        <end position="322"/>
    </location>
</feature>
<evidence type="ECO:0000256" key="4">
    <source>
        <dbReference type="ARBA" id="ARBA00022840"/>
    </source>
</evidence>
<dbReference type="InterPro" id="IPR000330">
    <property type="entry name" value="SNF2_N"/>
</dbReference>
<name>A0A9W6L9H7_9BACT</name>
<sequence length="1059" mass="120491">MPEKSRSDTNRYVWSRSVPDPGQLVEIRRRQWVVGDVEASAFSSTGNGKQHLVTLAALDEDSLGESLQVLWELEPGARVLERAGLPKITGWDETEKLEAFLDAVRWGAATNADRSFLQSPFRSGITIEDYQLDPLVRAIDMARVNLLIADDVGLGKTIEAGLVIQELLVRHRARSVMIVCPATLQVKWRMEMQEKFGLEFRIVDTDYVKTLRRERGIHANPWTSFPRLISSMDWIKSGEGLRLLKDILPPHVTYPRKFDILVVDEAHNVAPAAATRYALESQRTRLIRTLAPHFSHRLFLSATPHNGYQESFTSLLELLDDQRFARTVMPDERQLHRVMVRRMKSDIVDADGQPVFPVRRLQCLEIAYSDEERDIHRLLREFTATRANSVKGTRYEFGTDFVHMLLKKRLFSSPMAFAITLAKHRETLLRGRPRTATALDDRILRKAIVRSEEEYSDEAKAEEAHLEAVEVATEMAVALGETERAMLDRLTEWAEKHKNRVDAKAKAILHWLDTYLKPGGHWNEKRVILFTEYRATHVWLHQIFTANGYGGDRLAILHGSMRPDEREAVKAAFQANPDVAPVRILLATDAASEGIDLQNHCNYLIHVEIPWNPNVMEQRNGRIDRHGQRQKEVFIWHPVSQGFDPREVSRHRKVGEIEGDHEYLMRAVLKVDTIREDLGSVGPVIAKQIEEAMLGRRTGLDTGAAEAKAAKARRFVAAERKLQERIARLHEKLVEAKRDFRLDPENVHRAVEIALELAEKPPLKSVSLSGVPNGKAFEVPVLPGSWGRATVGLEHPHTGVRRPITFDHEVAKGRDDVVLVHLEHKLVQMSLRLLREEIWKLDDVKLLHRVTVRAVPDEELARPAVAIWSRLVVTGGGHHRLHEELTLSGGELEHKSFRRIAQVGKLEALVEKAEPVSPGDDLFAILKDRFERNEEAIRAAVEARSRERLKYLENTLNRRKESEIADLMAILDDLAKSIRKELSDSGPQFVQLTLWPEEERNQLKRDIEALKARLARIPEEKKSEAAAVESRYADPTARTFPVAVVFLVPRSSTGKVRPT</sequence>
<dbReference type="PANTHER" id="PTHR45766">
    <property type="entry name" value="DNA ANNEALING HELICASE AND ENDONUCLEASE ZRANB3 FAMILY MEMBER"/>
    <property type="match status" value="1"/>
</dbReference>
<feature type="domain" description="Helicase C-terminal" evidence="6">
    <location>
        <begin position="515"/>
        <end position="679"/>
    </location>
</feature>
<keyword evidence="3 7" id="KW-0347">Helicase</keyword>
<dbReference type="Proteomes" id="UP001144372">
    <property type="component" value="Unassembled WGS sequence"/>
</dbReference>
<dbReference type="GO" id="GO:0016787">
    <property type="term" value="F:hydrolase activity"/>
    <property type="evidence" value="ECO:0007669"/>
    <property type="project" value="UniProtKB-KW"/>
</dbReference>
<dbReference type="PANTHER" id="PTHR45766:SF6">
    <property type="entry name" value="SWI_SNF-RELATED MATRIX-ASSOCIATED ACTIN-DEPENDENT REGULATOR OF CHROMATIN SUBFAMILY A-LIKE PROTEIN 1"/>
    <property type="match status" value="1"/>
</dbReference>
<proteinExistence type="predicted"/>
<dbReference type="GO" id="GO:0004386">
    <property type="term" value="F:helicase activity"/>
    <property type="evidence" value="ECO:0007669"/>
    <property type="project" value="UniProtKB-KW"/>
</dbReference>
<dbReference type="Gene3D" id="3.40.50.10810">
    <property type="entry name" value="Tandem AAA-ATPase domain"/>
    <property type="match status" value="1"/>
</dbReference>
<organism evidence="7 8">
    <name type="scientific">Desulforhabdus amnigena</name>
    <dbReference type="NCBI Taxonomy" id="40218"/>
    <lineage>
        <taxon>Bacteria</taxon>
        <taxon>Pseudomonadati</taxon>
        <taxon>Thermodesulfobacteriota</taxon>
        <taxon>Syntrophobacteria</taxon>
        <taxon>Syntrophobacterales</taxon>
        <taxon>Syntrophobacteraceae</taxon>
        <taxon>Desulforhabdus</taxon>
    </lineage>
</organism>
<dbReference type="InterPro" id="IPR014001">
    <property type="entry name" value="Helicase_ATP-bd"/>
</dbReference>
<protein>
    <submittedName>
        <fullName evidence="7">Helicase SNF2 family protein</fullName>
    </submittedName>
</protein>
<keyword evidence="8" id="KW-1185">Reference proteome</keyword>
<reference evidence="7" key="1">
    <citation type="submission" date="2022-12" db="EMBL/GenBank/DDBJ databases">
        <title>Reference genome sequencing for broad-spectrum identification of bacterial and archaeal isolates by mass spectrometry.</title>
        <authorList>
            <person name="Sekiguchi Y."/>
            <person name="Tourlousse D.M."/>
        </authorList>
    </citation>
    <scope>NUCLEOTIDE SEQUENCE</scope>
    <source>
        <strain evidence="7">ASRB1</strain>
    </source>
</reference>
<evidence type="ECO:0000313" key="7">
    <source>
        <dbReference type="EMBL" id="GLI35265.1"/>
    </source>
</evidence>
<dbReference type="InterPro" id="IPR027417">
    <property type="entry name" value="P-loop_NTPase"/>
</dbReference>
<evidence type="ECO:0000259" key="6">
    <source>
        <dbReference type="PROSITE" id="PS51194"/>
    </source>
</evidence>
<dbReference type="AlphaFoldDB" id="A0A9W6L9H7"/>
<evidence type="ECO:0000256" key="2">
    <source>
        <dbReference type="ARBA" id="ARBA00022801"/>
    </source>
</evidence>
<gene>
    <name evidence="7" type="ORF">DAMNIGENAA_26980</name>
</gene>
<evidence type="ECO:0000256" key="3">
    <source>
        <dbReference type="ARBA" id="ARBA00022806"/>
    </source>
</evidence>
<dbReference type="NCBIfam" id="NF038317">
    <property type="entry name" value="DISARM_DrmD"/>
    <property type="match status" value="1"/>
</dbReference>
<dbReference type="SMART" id="SM00490">
    <property type="entry name" value="HELICc"/>
    <property type="match status" value="1"/>
</dbReference>
<evidence type="ECO:0000256" key="1">
    <source>
        <dbReference type="ARBA" id="ARBA00022741"/>
    </source>
</evidence>
<keyword evidence="2" id="KW-0378">Hydrolase</keyword>
<accession>A0A9W6L9H7</accession>
<comment type="caution">
    <text evidence="7">The sequence shown here is derived from an EMBL/GenBank/DDBJ whole genome shotgun (WGS) entry which is preliminary data.</text>
</comment>
<keyword evidence="4" id="KW-0067">ATP-binding</keyword>
<dbReference type="InterPro" id="IPR049730">
    <property type="entry name" value="SNF2/RAD54-like_C"/>
</dbReference>
<dbReference type="PROSITE" id="PS51194">
    <property type="entry name" value="HELICASE_CTER"/>
    <property type="match status" value="1"/>
</dbReference>
<dbReference type="EMBL" id="BSDR01000001">
    <property type="protein sequence ID" value="GLI35265.1"/>
    <property type="molecule type" value="Genomic_DNA"/>
</dbReference>
<keyword evidence="1" id="KW-0547">Nucleotide-binding</keyword>
<dbReference type="CDD" id="cd18011">
    <property type="entry name" value="DEXDc_RapA"/>
    <property type="match status" value="1"/>
</dbReference>
<dbReference type="PROSITE" id="PS51192">
    <property type="entry name" value="HELICASE_ATP_BIND_1"/>
    <property type="match status" value="1"/>
</dbReference>
<dbReference type="GO" id="GO:0005524">
    <property type="term" value="F:ATP binding"/>
    <property type="evidence" value="ECO:0007669"/>
    <property type="project" value="UniProtKB-KW"/>
</dbReference>
<dbReference type="RefSeq" id="WP_281794912.1">
    <property type="nucleotide sequence ID" value="NZ_BSDR01000001.1"/>
</dbReference>
<dbReference type="SUPFAM" id="SSF52540">
    <property type="entry name" value="P-loop containing nucleoside triphosphate hydrolases"/>
    <property type="match status" value="2"/>
</dbReference>
<dbReference type="CDD" id="cd18793">
    <property type="entry name" value="SF2_C_SNF"/>
    <property type="match status" value="1"/>
</dbReference>
<dbReference type="Pfam" id="PF00271">
    <property type="entry name" value="Helicase_C"/>
    <property type="match status" value="1"/>
</dbReference>
<dbReference type="InterPro" id="IPR038718">
    <property type="entry name" value="SNF2-like_sf"/>
</dbReference>
<evidence type="ECO:0000313" key="8">
    <source>
        <dbReference type="Proteomes" id="UP001144372"/>
    </source>
</evidence>
<dbReference type="Gene3D" id="3.40.50.300">
    <property type="entry name" value="P-loop containing nucleotide triphosphate hydrolases"/>
    <property type="match status" value="1"/>
</dbReference>
<evidence type="ECO:0000259" key="5">
    <source>
        <dbReference type="PROSITE" id="PS51192"/>
    </source>
</evidence>
<dbReference type="InterPro" id="IPR057342">
    <property type="entry name" value="DEXDc_RapA"/>
</dbReference>
<dbReference type="InterPro" id="IPR001650">
    <property type="entry name" value="Helicase_C-like"/>
</dbReference>